<evidence type="ECO:0000259" key="4">
    <source>
        <dbReference type="SMART" id="SM00382"/>
    </source>
</evidence>
<evidence type="ECO:0000256" key="3">
    <source>
        <dbReference type="ARBA" id="ARBA00022840"/>
    </source>
</evidence>
<organism evidence="5">
    <name type="scientific">Acanthamoeba polyphaga mimivirus</name>
    <name type="common">APMV</name>
    <dbReference type="NCBI Taxonomy" id="212035"/>
    <lineage>
        <taxon>Viruses</taxon>
        <taxon>Varidnaviria</taxon>
        <taxon>Bamfordvirae</taxon>
        <taxon>Nucleocytoviricota</taxon>
        <taxon>Megaviricetes</taxon>
        <taxon>Imitervirales</taxon>
        <taxon>Mimiviridae</taxon>
        <taxon>Megamimivirinae</taxon>
        <taxon>Mimivirus</taxon>
        <taxon>Mimivirus bradfordmassiliense</taxon>
    </lineage>
</organism>
<dbReference type="GO" id="GO:0016887">
    <property type="term" value="F:ATP hydrolysis activity"/>
    <property type="evidence" value="ECO:0007669"/>
    <property type="project" value="InterPro"/>
</dbReference>
<dbReference type="PANTHER" id="PTHR23078:SF3">
    <property type="entry name" value="VESICLE-FUSING ATPASE"/>
    <property type="match status" value="1"/>
</dbReference>
<dbReference type="PANTHER" id="PTHR23078">
    <property type="entry name" value="VESICULAR-FUSION PROTEIN NSF"/>
    <property type="match status" value="1"/>
</dbReference>
<dbReference type="InterPro" id="IPR003593">
    <property type="entry name" value="AAA+_ATPase"/>
</dbReference>
<evidence type="ECO:0000313" key="5">
    <source>
        <dbReference type="EMBL" id="AVG46139.1"/>
    </source>
</evidence>
<organismHost>
    <name type="scientific">Acanthamoeba polyphaga</name>
    <name type="common">Amoeba</name>
    <dbReference type="NCBI Taxonomy" id="5757"/>
</organismHost>
<dbReference type="InterPro" id="IPR003959">
    <property type="entry name" value="ATPase_AAA_core"/>
</dbReference>
<dbReference type="Gene3D" id="3.40.50.300">
    <property type="entry name" value="P-loop containing nucleotide triphosphate hydrolases"/>
    <property type="match status" value="1"/>
</dbReference>
<evidence type="ECO:0000256" key="1">
    <source>
        <dbReference type="ARBA" id="ARBA00006914"/>
    </source>
</evidence>
<dbReference type="Pfam" id="PF17862">
    <property type="entry name" value="AAA_lid_3"/>
    <property type="match status" value="1"/>
</dbReference>
<dbReference type="GO" id="GO:0006891">
    <property type="term" value="P:intra-Golgi vesicle-mediated transport"/>
    <property type="evidence" value="ECO:0007669"/>
    <property type="project" value="TreeGrafter"/>
</dbReference>
<name>A0A2L2DIZ3_MIMIV</name>
<reference evidence="5" key="1">
    <citation type="journal article" date="2017" name="Front. Microbiol.">
        <title>Genome Characterization of the First Mimiviruses of Lineage C Isolated in Brazil.</title>
        <authorList>
            <person name="Assis F.L."/>
            <person name="Franco-Luiz A.P.M."/>
            <person name="Dos Santos R.N."/>
            <person name="Campos F.S."/>
            <person name="Dornas F.P."/>
            <person name="Borato P.V.M."/>
            <person name="Franco A.C."/>
            <person name="Abrahao J.S."/>
            <person name="Colson P."/>
            <person name="Scola B."/>
        </authorList>
    </citation>
    <scope>NUCLEOTIDE SEQUENCE [LARGE SCALE GENOMIC DNA]</scope>
</reference>
<dbReference type="InterPro" id="IPR027417">
    <property type="entry name" value="P-loop_NTPase"/>
</dbReference>
<dbReference type="FunFam" id="3.40.50.300:FF:000154">
    <property type="entry name" value="Vesicle-fusing ATPase 1"/>
    <property type="match status" value="1"/>
</dbReference>
<dbReference type="SMART" id="SM00382">
    <property type="entry name" value="AAA"/>
    <property type="match status" value="1"/>
</dbReference>
<accession>A0A2L2DIZ3</accession>
<dbReference type="InterPro" id="IPR041569">
    <property type="entry name" value="AAA_lid_3"/>
</dbReference>
<dbReference type="GO" id="GO:0043001">
    <property type="term" value="P:Golgi to plasma membrane protein transport"/>
    <property type="evidence" value="ECO:0007669"/>
    <property type="project" value="TreeGrafter"/>
</dbReference>
<protein>
    <submittedName>
        <fullName evidence="5">AAA family ATPase</fullName>
    </submittedName>
</protein>
<dbReference type="GO" id="GO:0035494">
    <property type="term" value="P:SNARE complex disassembly"/>
    <property type="evidence" value="ECO:0007669"/>
    <property type="project" value="InterPro"/>
</dbReference>
<keyword evidence="3" id="KW-0067">ATP-binding</keyword>
<dbReference type="Proteomes" id="UP000280369">
    <property type="component" value="Segment"/>
</dbReference>
<keyword evidence="2" id="KW-0547">Nucleotide-binding</keyword>
<proteinExistence type="inferred from homology"/>
<dbReference type="InterPro" id="IPR039812">
    <property type="entry name" value="Vesicle-fus_ATPase"/>
</dbReference>
<sequence>MSKRTFDNAFTGPKIAKTLIDERNNKKRKNNYNNNTTKISIRNDDDPCIHINKNIGDFVKIGNFVYKTKLYYDESKYIQRIGITKSQFEDIRSHIFEKDYVTVSNYNDELPNIKILRINISTDTVFDIFIDRKKLTEYILSKLRNKPVTFGQCFDINYNNIPLLITVYDINDLFIGLVTKSTKLDFKNIESNIIIQNTCMFLKNCDIKITITKCINSNTSSNQESSHNFPIIIDENILVKYIQETLTDRFIDGTIKVFNRDDNEFTFTINVPNNNYQYTRFRNTYKLLKDDTKFILKSNTNNVIISNGTQIAEKICFNCTSLNVNTNFIVSVNDMTSYIYNKFNKLTQKQSLELKIDEKILSLSVEYITPKAANNVAYSINRKTKILFNTEIKSNCFIVSNKIPFKLETIDLKIIENKRKSIFSFSDDDEKMKMFDANKLKKIVKNKFPTIVTPKFRSKVSYNGINYLIVVKNITFSGSNNPKKYQYSGEIVDDTKINFVFPKNTKHVLVNNNINNDVPTNPIEELEKYVGGISQELGKVVRTICLSRGKLKLEYQSRGLKPVKGIIFYGPPGTGKTTIARNLGDILGCHGDQFRLMSGPEIFNKWVGQSESNVRDIFKPAKDAWKKYGDKSPTYMVVIDEIDAMLPVREGSSSSPVRDSVVNQFLAEMDGLEQFNNFICIGITNRLELLDPAVIRSGRFGVHIKIDLPNKSGRVKIFEIHTKKLSEKLDNIDFEKLADLTEGMNGADIEGIIELSSLYSLERLNKMDELNDEIIKTHGLINHNDFIQAISEFTLNNKKSTNSDNISHIYM</sequence>
<dbReference type="EMBL" id="MG602507">
    <property type="protein sequence ID" value="AVG46139.1"/>
    <property type="molecule type" value="Genomic_DNA"/>
</dbReference>
<dbReference type="Gene3D" id="1.10.8.60">
    <property type="match status" value="1"/>
</dbReference>
<comment type="similarity">
    <text evidence="1">Belongs to the AAA ATPase family.</text>
</comment>
<feature type="domain" description="AAA+ ATPase" evidence="4">
    <location>
        <begin position="562"/>
        <end position="710"/>
    </location>
</feature>
<dbReference type="SUPFAM" id="SSF52540">
    <property type="entry name" value="P-loop containing nucleoside triphosphate hydrolases"/>
    <property type="match status" value="1"/>
</dbReference>
<dbReference type="GO" id="GO:0005524">
    <property type="term" value="F:ATP binding"/>
    <property type="evidence" value="ECO:0007669"/>
    <property type="project" value="UniProtKB-KW"/>
</dbReference>
<evidence type="ECO:0000256" key="2">
    <source>
        <dbReference type="ARBA" id="ARBA00022741"/>
    </source>
</evidence>
<dbReference type="Pfam" id="PF00004">
    <property type="entry name" value="AAA"/>
    <property type="match status" value="1"/>
</dbReference>